<dbReference type="EMBL" id="JARHTQ010000008">
    <property type="protein sequence ID" value="MDF2256909.1"/>
    <property type="molecule type" value="Genomic_DNA"/>
</dbReference>
<feature type="signal peptide" evidence="1">
    <location>
        <begin position="1"/>
        <end position="26"/>
    </location>
</feature>
<keyword evidence="3" id="KW-1185">Reference proteome</keyword>
<reference evidence="2 3" key="1">
    <citation type="submission" date="2023-03" db="EMBL/GenBank/DDBJ databases">
        <title>Draft genome sequence of type strain Streptomyces ferralitis JCM 14344.</title>
        <authorList>
            <person name="Klaysubun C."/>
            <person name="Duangmal K."/>
        </authorList>
    </citation>
    <scope>NUCLEOTIDE SEQUENCE [LARGE SCALE GENOMIC DNA]</scope>
    <source>
        <strain evidence="2 3">JCM 14344</strain>
    </source>
</reference>
<dbReference type="PROSITE" id="PS51257">
    <property type="entry name" value="PROKAR_LIPOPROTEIN"/>
    <property type="match status" value="1"/>
</dbReference>
<dbReference type="Proteomes" id="UP001220022">
    <property type="component" value="Unassembled WGS sequence"/>
</dbReference>
<sequence>MNRLLGCAATAAAALALLGGTAGCGAGPDITSPRLEHAIGPTFRNLFVLQQTELHGTDNMPSPDTWANCAKGGRKSGGSGPGDDWVCLVHWPSPSGITQPIAYEVNVQPTGCYRAQGPATLVGQQRIRGADGQQHTNPLYEFDGCFDTT</sequence>
<name>A0ABT5YZ77_9ACTN</name>
<dbReference type="RefSeq" id="WP_275813975.1">
    <property type="nucleotide sequence ID" value="NZ_BAAANM010000003.1"/>
</dbReference>
<evidence type="ECO:0000313" key="3">
    <source>
        <dbReference type="Proteomes" id="UP001220022"/>
    </source>
</evidence>
<organism evidence="2 3">
    <name type="scientific">Streptantibioticus ferralitis</name>
    <dbReference type="NCBI Taxonomy" id="236510"/>
    <lineage>
        <taxon>Bacteria</taxon>
        <taxon>Bacillati</taxon>
        <taxon>Actinomycetota</taxon>
        <taxon>Actinomycetes</taxon>
        <taxon>Kitasatosporales</taxon>
        <taxon>Streptomycetaceae</taxon>
        <taxon>Streptantibioticus</taxon>
    </lineage>
</organism>
<proteinExistence type="predicted"/>
<protein>
    <submittedName>
        <fullName evidence="2">Uncharacterized protein</fullName>
    </submittedName>
</protein>
<feature type="chain" id="PRO_5045918120" evidence="1">
    <location>
        <begin position="27"/>
        <end position="149"/>
    </location>
</feature>
<evidence type="ECO:0000256" key="1">
    <source>
        <dbReference type="SAM" id="SignalP"/>
    </source>
</evidence>
<comment type="caution">
    <text evidence="2">The sequence shown here is derived from an EMBL/GenBank/DDBJ whole genome shotgun (WGS) entry which is preliminary data.</text>
</comment>
<accession>A0ABT5YZ77</accession>
<evidence type="ECO:0000313" key="2">
    <source>
        <dbReference type="EMBL" id="MDF2256909.1"/>
    </source>
</evidence>
<keyword evidence="1" id="KW-0732">Signal</keyword>
<gene>
    <name evidence="2" type="ORF">P2L57_14620</name>
</gene>